<evidence type="ECO:0000313" key="2">
    <source>
        <dbReference type="Proteomes" id="UP001060085"/>
    </source>
</evidence>
<accession>A0ACC0AR93</accession>
<keyword evidence="2" id="KW-1185">Reference proteome</keyword>
<proteinExistence type="predicted"/>
<name>A0ACC0AR93_CATRO</name>
<dbReference type="Proteomes" id="UP001060085">
    <property type="component" value="Linkage Group LG05"/>
</dbReference>
<evidence type="ECO:0000313" key="1">
    <source>
        <dbReference type="EMBL" id="KAI5661973.1"/>
    </source>
</evidence>
<organism evidence="1 2">
    <name type="scientific">Catharanthus roseus</name>
    <name type="common">Madagascar periwinkle</name>
    <name type="synonym">Vinca rosea</name>
    <dbReference type="NCBI Taxonomy" id="4058"/>
    <lineage>
        <taxon>Eukaryota</taxon>
        <taxon>Viridiplantae</taxon>
        <taxon>Streptophyta</taxon>
        <taxon>Embryophyta</taxon>
        <taxon>Tracheophyta</taxon>
        <taxon>Spermatophyta</taxon>
        <taxon>Magnoliopsida</taxon>
        <taxon>eudicotyledons</taxon>
        <taxon>Gunneridae</taxon>
        <taxon>Pentapetalae</taxon>
        <taxon>asterids</taxon>
        <taxon>lamiids</taxon>
        <taxon>Gentianales</taxon>
        <taxon>Apocynaceae</taxon>
        <taxon>Rauvolfioideae</taxon>
        <taxon>Vinceae</taxon>
        <taxon>Catharanthinae</taxon>
        <taxon>Catharanthus</taxon>
    </lineage>
</organism>
<dbReference type="EMBL" id="CM044705">
    <property type="protein sequence ID" value="KAI5661973.1"/>
    <property type="molecule type" value="Genomic_DNA"/>
</dbReference>
<reference evidence="2" key="1">
    <citation type="journal article" date="2023" name="Nat. Plants">
        <title>Single-cell RNA sequencing provides a high-resolution roadmap for understanding the multicellular compartmentation of specialized metabolism.</title>
        <authorList>
            <person name="Sun S."/>
            <person name="Shen X."/>
            <person name="Li Y."/>
            <person name="Li Y."/>
            <person name="Wang S."/>
            <person name="Li R."/>
            <person name="Zhang H."/>
            <person name="Shen G."/>
            <person name="Guo B."/>
            <person name="Wei J."/>
            <person name="Xu J."/>
            <person name="St-Pierre B."/>
            <person name="Chen S."/>
            <person name="Sun C."/>
        </authorList>
    </citation>
    <scope>NUCLEOTIDE SEQUENCE [LARGE SCALE GENOMIC DNA]</scope>
</reference>
<sequence length="191" mass="20686">MDEVGKNRFLPQQFSPSQATQARSQPRTTTRGGNNRRNHREQRYNRKKKKLQRRRRREKRNEREGCSTKFVVSHSEEKSIYRALRVDSFKAVKSPGKTHSKLGCCQPSLPGILGCWAARRATKSLGHGRVRGQLGRSCVWAARGRAGLVSGPQGGGPGGLHARAGSGPSGPRTTSGPSSCVSGPGEVGIGC</sequence>
<protein>
    <submittedName>
        <fullName evidence="1">Uncharacterized protein</fullName>
    </submittedName>
</protein>
<comment type="caution">
    <text evidence="1">The sequence shown here is derived from an EMBL/GenBank/DDBJ whole genome shotgun (WGS) entry which is preliminary data.</text>
</comment>
<gene>
    <name evidence="1" type="ORF">M9H77_21296</name>
</gene>